<protein>
    <submittedName>
        <fullName evidence="9">Uncharacterized protein</fullName>
    </submittedName>
</protein>
<proteinExistence type="inferred from homology"/>
<dbReference type="PANTHER" id="PTHR33228">
    <property type="entry name" value="PROTEIN GLUTAMINE DUMPER 4-RELATED"/>
    <property type="match status" value="1"/>
</dbReference>
<dbReference type="GO" id="GO:0006865">
    <property type="term" value="P:amino acid transport"/>
    <property type="evidence" value="ECO:0007669"/>
    <property type="project" value="UniProtKB-KW"/>
</dbReference>
<evidence type="ECO:0000256" key="2">
    <source>
        <dbReference type="ARBA" id="ARBA00009977"/>
    </source>
</evidence>
<keyword evidence="3" id="KW-0813">Transport</keyword>
<evidence type="ECO:0000256" key="6">
    <source>
        <dbReference type="ARBA" id="ARBA00022989"/>
    </source>
</evidence>
<dbReference type="GO" id="GO:0016020">
    <property type="term" value="C:membrane"/>
    <property type="evidence" value="ECO:0007669"/>
    <property type="project" value="UniProtKB-SubCell"/>
</dbReference>
<evidence type="ECO:0000256" key="3">
    <source>
        <dbReference type="ARBA" id="ARBA00022448"/>
    </source>
</evidence>
<evidence type="ECO:0000313" key="10">
    <source>
        <dbReference type="Proteomes" id="UP000594638"/>
    </source>
</evidence>
<keyword evidence="6 8" id="KW-1133">Transmembrane helix</keyword>
<accession>A0A8S0TMD0</accession>
<keyword evidence="5" id="KW-0029">Amino-acid transport</keyword>
<name>A0A8S0TMD0_OLEEU</name>
<dbReference type="AlphaFoldDB" id="A0A8S0TMD0"/>
<dbReference type="EMBL" id="CACTIH010007269">
    <property type="protein sequence ID" value="CAA3007160.1"/>
    <property type="molecule type" value="Genomic_DNA"/>
</dbReference>
<dbReference type="PANTHER" id="PTHR33228:SF77">
    <property type="entry name" value="PROTEIN GLUTAMINE DUMPER 2"/>
    <property type="match status" value="1"/>
</dbReference>
<keyword evidence="7 8" id="KW-0472">Membrane</keyword>
<evidence type="ECO:0000256" key="8">
    <source>
        <dbReference type="SAM" id="Phobius"/>
    </source>
</evidence>
<sequence length="103" mass="11068">METPATAPSLSPAHHSSWHSPATYLFGGLAALLVLTFLAIFIMSFTYLKLIDYLEKRRNGGVPGSESGALELAQPVLEEKYLVIVAGEDKPTFLATPMSSKAS</sequence>
<evidence type="ECO:0000256" key="1">
    <source>
        <dbReference type="ARBA" id="ARBA00004167"/>
    </source>
</evidence>
<dbReference type="InterPro" id="IPR040359">
    <property type="entry name" value="GDU"/>
</dbReference>
<dbReference type="Proteomes" id="UP000594638">
    <property type="component" value="Unassembled WGS sequence"/>
</dbReference>
<evidence type="ECO:0000256" key="4">
    <source>
        <dbReference type="ARBA" id="ARBA00022692"/>
    </source>
</evidence>
<comment type="caution">
    <text evidence="9">The sequence shown here is derived from an EMBL/GenBank/DDBJ whole genome shotgun (WGS) entry which is preliminary data.</text>
</comment>
<keyword evidence="10" id="KW-1185">Reference proteome</keyword>
<comment type="subcellular location">
    <subcellularLocation>
        <location evidence="1">Membrane</location>
        <topology evidence="1">Single-pass membrane protein</topology>
    </subcellularLocation>
</comment>
<dbReference type="Gramene" id="OE9A074125T1">
    <property type="protein sequence ID" value="OE9A074125C1"/>
    <property type="gene ID" value="OE9A074125"/>
</dbReference>
<keyword evidence="4 8" id="KW-0812">Transmembrane</keyword>
<dbReference type="OrthoDB" id="1930784at2759"/>
<evidence type="ECO:0000256" key="5">
    <source>
        <dbReference type="ARBA" id="ARBA00022970"/>
    </source>
</evidence>
<reference evidence="9 10" key="1">
    <citation type="submission" date="2019-12" db="EMBL/GenBank/DDBJ databases">
        <authorList>
            <person name="Alioto T."/>
            <person name="Alioto T."/>
            <person name="Gomez Garrido J."/>
        </authorList>
    </citation>
    <scope>NUCLEOTIDE SEQUENCE [LARGE SCALE GENOMIC DNA]</scope>
</reference>
<gene>
    <name evidence="9" type="ORF">OLEA9_A074125</name>
</gene>
<feature type="transmembrane region" description="Helical" evidence="8">
    <location>
        <begin position="24"/>
        <end position="48"/>
    </location>
</feature>
<comment type="similarity">
    <text evidence="2">Belongs to the GLUTAMINE DUMPER 1 (TC 9.B.60) family.</text>
</comment>
<organism evidence="9 10">
    <name type="scientific">Olea europaea subsp. europaea</name>
    <dbReference type="NCBI Taxonomy" id="158383"/>
    <lineage>
        <taxon>Eukaryota</taxon>
        <taxon>Viridiplantae</taxon>
        <taxon>Streptophyta</taxon>
        <taxon>Embryophyta</taxon>
        <taxon>Tracheophyta</taxon>
        <taxon>Spermatophyta</taxon>
        <taxon>Magnoliopsida</taxon>
        <taxon>eudicotyledons</taxon>
        <taxon>Gunneridae</taxon>
        <taxon>Pentapetalae</taxon>
        <taxon>asterids</taxon>
        <taxon>lamiids</taxon>
        <taxon>Lamiales</taxon>
        <taxon>Oleaceae</taxon>
        <taxon>Oleeae</taxon>
        <taxon>Olea</taxon>
    </lineage>
</organism>
<dbReference type="GO" id="GO:0080143">
    <property type="term" value="P:regulation of amino acid export"/>
    <property type="evidence" value="ECO:0007669"/>
    <property type="project" value="InterPro"/>
</dbReference>
<evidence type="ECO:0000313" key="9">
    <source>
        <dbReference type="EMBL" id="CAA3007160.1"/>
    </source>
</evidence>
<evidence type="ECO:0000256" key="7">
    <source>
        <dbReference type="ARBA" id="ARBA00023136"/>
    </source>
</evidence>